<dbReference type="AlphaFoldDB" id="A0AAP0P5W0"/>
<dbReference type="Pfam" id="PF11955">
    <property type="entry name" value="PORR"/>
    <property type="match status" value="1"/>
</dbReference>
<dbReference type="EMBL" id="JBBNAE010000004">
    <property type="protein sequence ID" value="KAK9129400.1"/>
    <property type="molecule type" value="Genomic_DNA"/>
</dbReference>
<feature type="domain" description="PORR" evidence="1">
    <location>
        <begin position="47"/>
        <end position="377"/>
    </location>
</feature>
<dbReference type="PANTHER" id="PTHR31476:SF11">
    <property type="entry name" value="UBIQUITIN CARBOXYL-TERMINAL HYDROLASE FAMILY PROTEIN"/>
    <property type="match status" value="1"/>
</dbReference>
<keyword evidence="3" id="KW-1185">Reference proteome</keyword>
<dbReference type="PANTHER" id="PTHR31476">
    <property type="entry name" value="PROTEIN WHAT'S THIS FACTOR 1 HOMOLOG, CHLOROPLASTIC"/>
    <property type="match status" value="1"/>
</dbReference>
<gene>
    <name evidence="2" type="ORF">Sjap_009887</name>
</gene>
<sequence length="394" mass="45461">MNSSFQSPQSPLKRVVLTSTMLQRNGYSFIQTMLKHSGGRPKKKMYHRVHDLDKVMDLQKKPSLILQLKNIIQSHKTHSILIRDLEKEVGFVNKWNFMALIEKYPSIFRADGGNGVPIKVRLTEKALRVAAEEVVARELMEPILVTNLRKLLMMSMECRIPIHKIELIESELGLPRDFKKCLIPKYPQFFSVKDFNGHDYLYLESWDSSLAISSREEDLNFIARSVSEGDQKKTAKISRDGSCSSPFAFKMSFPDGFRPNKGYLEEVHRWQKMAFPSPYLNARRFDFADPKARKRAVAVLHEVLSLTMEKRLNSAQLDAFHDEYQLPCKLLLCLVKNHGIFYITNKGARSTVFLKEAYDGLNLIEKCPLLRFQDKFVGIGINRDVRNDSERVIS</sequence>
<evidence type="ECO:0000313" key="3">
    <source>
        <dbReference type="Proteomes" id="UP001417504"/>
    </source>
</evidence>
<name>A0AAP0P5W0_9MAGN</name>
<comment type="caution">
    <text evidence="2">The sequence shown here is derived from an EMBL/GenBank/DDBJ whole genome shotgun (WGS) entry which is preliminary data.</text>
</comment>
<evidence type="ECO:0000313" key="2">
    <source>
        <dbReference type="EMBL" id="KAK9129400.1"/>
    </source>
</evidence>
<protein>
    <recommendedName>
        <fullName evidence="1">PORR domain-containing protein</fullName>
    </recommendedName>
</protein>
<dbReference type="InterPro" id="IPR045040">
    <property type="entry name" value="PORR_fam"/>
</dbReference>
<dbReference type="GO" id="GO:0003723">
    <property type="term" value="F:RNA binding"/>
    <property type="evidence" value="ECO:0007669"/>
    <property type="project" value="InterPro"/>
</dbReference>
<reference evidence="2 3" key="1">
    <citation type="submission" date="2024-01" db="EMBL/GenBank/DDBJ databases">
        <title>Genome assemblies of Stephania.</title>
        <authorList>
            <person name="Yang L."/>
        </authorList>
    </citation>
    <scope>NUCLEOTIDE SEQUENCE [LARGE SCALE GENOMIC DNA]</scope>
    <source>
        <strain evidence="2">QJT</strain>
        <tissue evidence="2">Leaf</tissue>
    </source>
</reference>
<proteinExistence type="predicted"/>
<organism evidence="2 3">
    <name type="scientific">Stephania japonica</name>
    <dbReference type="NCBI Taxonomy" id="461633"/>
    <lineage>
        <taxon>Eukaryota</taxon>
        <taxon>Viridiplantae</taxon>
        <taxon>Streptophyta</taxon>
        <taxon>Embryophyta</taxon>
        <taxon>Tracheophyta</taxon>
        <taxon>Spermatophyta</taxon>
        <taxon>Magnoliopsida</taxon>
        <taxon>Ranunculales</taxon>
        <taxon>Menispermaceae</taxon>
        <taxon>Menispermoideae</taxon>
        <taxon>Cissampelideae</taxon>
        <taxon>Stephania</taxon>
    </lineage>
</organism>
<accession>A0AAP0P5W0</accession>
<dbReference type="Proteomes" id="UP001417504">
    <property type="component" value="Unassembled WGS sequence"/>
</dbReference>
<evidence type="ECO:0000259" key="1">
    <source>
        <dbReference type="Pfam" id="PF11955"/>
    </source>
</evidence>
<dbReference type="InterPro" id="IPR021099">
    <property type="entry name" value="PORR_domain"/>
</dbReference>